<sequence length="428" mass="47520">MGAAPRLRKLSPQAFLLSSRISLKESSDPRGTAAWLSLVPAGHWAPAPRRLHQLSASSAAFFVSRGLLGMKRTAPMRSDHKRSGGISSSSGSCSSGASGASDPSTSSYLLSTLTASFLKHCSQTPTSLAPYRPGFPASLPNLTPFTCTDTQHPSVDECRAGNRPNKTLNRIGKGNIVQRLKDHTGRDWTWETCKHKWDELKKKWSCWKRLIKSNGIVFHPRTGLIDMPRNWWDKQIAANKLAKGFQQSRLEHEEQLDYIFAKMDPGNVSPNEVHGAEGGQAGVPTQYLDSDHSDASDADPQTRQPSPPPSQPVRMTSMSAASGKRQLSDLMVSNSLFWEGFSNFYQEISTLKKQKQTGKKDDEDAEYETFMKELLDGGLDPESDEYFMASEVLLDIPRRGAYRPLPTVRAKVAWIRRVYLSMKGQPPR</sequence>
<dbReference type="PANTHER" id="PTHR47851:SF8">
    <property type="entry name" value="NO APICAL MERISTEM-ASSOCIATED C-TERMINAL DOMAIN-CONTAINING PROTEIN"/>
    <property type="match status" value="1"/>
</dbReference>
<evidence type="ECO:0000313" key="3">
    <source>
        <dbReference type="EMBL" id="WVZ78162.1"/>
    </source>
</evidence>
<feature type="region of interest" description="Disordered" evidence="1">
    <location>
        <begin position="73"/>
        <end position="101"/>
    </location>
</feature>
<dbReference type="Proteomes" id="UP001341281">
    <property type="component" value="Chromosome 05"/>
</dbReference>
<organism evidence="3 4">
    <name type="scientific">Paspalum notatum var. saurae</name>
    <dbReference type="NCBI Taxonomy" id="547442"/>
    <lineage>
        <taxon>Eukaryota</taxon>
        <taxon>Viridiplantae</taxon>
        <taxon>Streptophyta</taxon>
        <taxon>Embryophyta</taxon>
        <taxon>Tracheophyta</taxon>
        <taxon>Spermatophyta</taxon>
        <taxon>Magnoliopsida</taxon>
        <taxon>Liliopsida</taxon>
        <taxon>Poales</taxon>
        <taxon>Poaceae</taxon>
        <taxon>PACMAD clade</taxon>
        <taxon>Panicoideae</taxon>
        <taxon>Andropogonodae</taxon>
        <taxon>Paspaleae</taxon>
        <taxon>Paspalinae</taxon>
        <taxon>Paspalum</taxon>
    </lineage>
</organism>
<evidence type="ECO:0000259" key="2">
    <source>
        <dbReference type="Pfam" id="PF12776"/>
    </source>
</evidence>
<name>A0AAQ3WXM4_PASNO</name>
<protein>
    <recommendedName>
        <fullName evidence="2">Myb/SANT-like domain-containing protein</fullName>
    </recommendedName>
</protein>
<feature type="compositionally biased region" description="Low complexity" evidence="1">
    <location>
        <begin position="84"/>
        <end position="101"/>
    </location>
</feature>
<keyword evidence="4" id="KW-1185">Reference proteome</keyword>
<dbReference type="EMBL" id="CP144749">
    <property type="protein sequence ID" value="WVZ78162.1"/>
    <property type="molecule type" value="Genomic_DNA"/>
</dbReference>
<feature type="domain" description="Myb/SANT-like" evidence="2">
    <location>
        <begin position="155"/>
        <end position="234"/>
    </location>
</feature>
<dbReference type="InterPro" id="IPR024752">
    <property type="entry name" value="Myb/SANT-like_dom"/>
</dbReference>
<dbReference type="AlphaFoldDB" id="A0AAQ3WXM4"/>
<gene>
    <name evidence="3" type="ORF">U9M48_025919</name>
</gene>
<accession>A0AAQ3WXM4</accession>
<proteinExistence type="predicted"/>
<feature type="region of interest" description="Disordered" evidence="1">
    <location>
        <begin position="268"/>
        <end position="321"/>
    </location>
</feature>
<dbReference type="Pfam" id="PF12776">
    <property type="entry name" value="Myb_DNA-bind_3"/>
    <property type="match status" value="1"/>
</dbReference>
<evidence type="ECO:0000313" key="4">
    <source>
        <dbReference type="Proteomes" id="UP001341281"/>
    </source>
</evidence>
<evidence type="ECO:0000256" key="1">
    <source>
        <dbReference type="SAM" id="MobiDB-lite"/>
    </source>
</evidence>
<dbReference type="PANTHER" id="PTHR47851">
    <property type="entry name" value="OS06G0588700 PROTEIN-RELATED"/>
    <property type="match status" value="1"/>
</dbReference>
<reference evidence="3 4" key="1">
    <citation type="submission" date="2024-02" db="EMBL/GenBank/DDBJ databases">
        <title>High-quality chromosome-scale genome assembly of Pensacola bahiagrass (Paspalum notatum Flugge var. saurae).</title>
        <authorList>
            <person name="Vega J.M."/>
            <person name="Podio M."/>
            <person name="Orjuela J."/>
            <person name="Siena L.A."/>
            <person name="Pessino S.C."/>
            <person name="Combes M.C."/>
            <person name="Mariac C."/>
            <person name="Albertini E."/>
            <person name="Pupilli F."/>
            <person name="Ortiz J.P.A."/>
            <person name="Leblanc O."/>
        </authorList>
    </citation>
    <scope>NUCLEOTIDE SEQUENCE [LARGE SCALE GENOMIC DNA]</scope>
    <source>
        <strain evidence="3">R1</strain>
        <tissue evidence="3">Leaf</tissue>
    </source>
</reference>